<dbReference type="SMART" id="SM00230">
    <property type="entry name" value="CysPc"/>
    <property type="match status" value="1"/>
</dbReference>
<sequence>MGLESVRINDKYETYNDPSVDHYSSQHHLNRRRKVNPLSTTTANTLNSHHYYCGSHITASNLSNGNDFPNASNYSYLWKVCKERGVLFEDPYFAASNKALFGKKESSNSHKIFSSVVWMRPFQLVSRPKYITEYNPNRRFDVEFGDGSALLSSNQPLFHATSILYSVPKLFDRVINPLQNLNPNNYAGIWKFRFWKFGQWIDIVIDDRLPTYKGRLLFMQCLDGSEFWAALLEKAYAKLYGSYDYYLKHCFTAQTTQDLTGGIAQSFTIASHERHIIHQMIASAVPRSTLLSVCINTSDANSPNKSYRLRNGLRNVCCKGEWNGAWSERSLEWDHLSERDREELTIRCRTDGEFWISFDDLLNNFTNLDLIHIGPDDWMQEISLHHKRPWRAVLARRKWKKGFNAGGSPSHKETFHTNPQFHVHIPKSGPNKLHVVVSVTQLYETNTELQDYSLQSIGFCVFEVPPNTIRLSHAFVSNNAPLDITDFTTTRESVTFFTLPAGDFIIVPSTDKPNQETKFLLRLFTDESTNIWEVNDDNIIFALDSQIPKIVESIAQPALLRQIFIRYGPLDYVNVVPQSYCAFVNYHNHQSPRVAIAALYGQTVTGVSNGFRPLVFR</sequence>
<dbReference type="SUPFAM" id="SSF54001">
    <property type="entry name" value="Cysteine proteinases"/>
    <property type="match status" value="1"/>
</dbReference>
<dbReference type="InterPro" id="IPR012677">
    <property type="entry name" value="Nucleotide-bd_a/b_plait_sf"/>
</dbReference>
<evidence type="ECO:0000313" key="6">
    <source>
        <dbReference type="EMBL" id="CAD7651720.1"/>
    </source>
</evidence>
<feature type="domain" description="Calpain catalytic" evidence="5">
    <location>
        <begin position="87"/>
        <end position="374"/>
    </location>
</feature>
<dbReference type="InterPro" id="IPR001300">
    <property type="entry name" value="Peptidase_C2_calpain_cat"/>
</dbReference>
<dbReference type="SUPFAM" id="SSF54928">
    <property type="entry name" value="RNA-binding domain, RBD"/>
    <property type="match status" value="1"/>
</dbReference>
<evidence type="ECO:0000256" key="2">
    <source>
        <dbReference type="ARBA" id="ARBA00022884"/>
    </source>
</evidence>
<dbReference type="Pfam" id="PF01067">
    <property type="entry name" value="Calpain_III"/>
    <property type="match status" value="1"/>
</dbReference>
<dbReference type="InterPro" id="IPR000504">
    <property type="entry name" value="RRM_dom"/>
</dbReference>
<dbReference type="SUPFAM" id="SSF49758">
    <property type="entry name" value="Calpain large subunit, middle domain (domain III)"/>
    <property type="match status" value="1"/>
</dbReference>
<dbReference type="InterPro" id="IPR022684">
    <property type="entry name" value="Calpain_cysteine_protease"/>
</dbReference>
<dbReference type="Pfam" id="PF00648">
    <property type="entry name" value="Peptidase_C2"/>
    <property type="match status" value="1"/>
</dbReference>
<organism evidence="6">
    <name type="scientific">Oppiella nova</name>
    <dbReference type="NCBI Taxonomy" id="334625"/>
    <lineage>
        <taxon>Eukaryota</taxon>
        <taxon>Metazoa</taxon>
        <taxon>Ecdysozoa</taxon>
        <taxon>Arthropoda</taxon>
        <taxon>Chelicerata</taxon>
        <taxon>Arachnida</taxon>
        <taxon>Acari</taxon>
        <taxon>Acariformes</taxon>
        <taxon>Sarcoptiformes</taxon>
        <taxon>Oribatida</taxon>
        <taxon>Brachypylina</taxon>
        <taxon>Oppioidea</taxon>
        <taxon>Oppiidae</taxon>
        <taxon>Oppiella</taxon>
    </lineage>
</organism>
<dbReference type="Gene3D" id="3.90.70.10">
    <property type="entry name" value="Cysteine proteinases"/>
    <property type="match status" value="1"/>
</dbReference>
<feature type="non-terminal residue" evidence="6">
    <location>
        <position position="617"/>
    </location>
</feature>
<proteinExistence type="inferred from homology"/>
<gene>
    <name evidence="6" type="ORF">ONB1V03_LOCUS8446</name>
</gene>
<dbReference type="PANTHER" id="PTHR10183">
    <property type="entry name" value="CALPAIN"/>
    <property type="match status" value="1"/>
</dbReference>
<evidence type="ECO:0000256" key="1">
    <source>
        <dbReference type="ARBA" id="ARBA00007623"/>
    </source>
</evidence>
<evidence type="ECO:0000313" key="7">
    <source>
        <dbReference type="Proteomes" id="UP000728032"/>
    </source>
</evidence>
<dbReference type="InterPro" id="IPR022682">
    <property type="entry name" value="Calpain_domain_III"/>
</dbReference>
<dbReference type="Gene3D" id="2.60.120.380">
    <property type="match status" value="1"/>
</dbReference>
<keyword evidence="2" id="KW-0694">RNA-binding</keyword>
<dbReference type="AlphaFoldDB" id="A0A7R9M1P0"/>
<dbReference type="SMART" id="SM00720">
    <property type="entry name" value="calpain_III"/>
    <property type="match status" value="1"/>
</dbReference>
<dbReference type="PANTHER" id="PTHR10183:SF424">
    <property type="entry name" value="CALPAIN-B-LIKE PROTEIN"/>
    <property type="match status" value="1"/>
</dbReference>
<dbReference type="Proteomes" id="UP000728032">
    <property type="component" value="Unassembled WGS sequence"/>
</dbReference>
<dbReference type="OrthoDB" id="424753at2759"/>
<feature type="active site" evidence="3">
    <location>
        <position position="315"/>
    </location>
</feature>
<dbReference type="EMBL" id="OC919655">
    <property type="protein sequence ID" value="CAD7651720.1"/>
    <property type="molecule type" value="Genomic_DNA"/>
</dbReference>
<dbReference type="PROSITE" id="PS50203">
    <property type="entry name" value="CALPAIN_CAT"/>
    <property type="match status" value="1"/>
</dbReference>
<dbReference type="Pfam" id="PF00076">
    <property type="entry name" value="RRM_1"/>
    <property type="match status" value="1"/>
</dbReference>
<dbReference type="GO" id="GO:0005737">
    <property type="term" value="C:cytoplasm"/>
    <property type="evidence" value="ECO:0007669"/>
    <property type="project" value="TreeGrafter"/>
</dbReference>
<dbReference type="EMBL" id="CAJPVJ010004830">
    <property type="protein sequence ID" value="CAG2168962.1"/>
    <property type="molecule type" value="Genomic_DNA"/>
</dbReference>
<dbReference type="InterPro" id="IPR038765">
    <property type="entry name" value="Papain-like_cys_pep_sf"/>
</dbReference>
<dbReference type="GO" id="GO:0006508">
    <property type="term" value="P:proteolysis"/>
    <property type="evidence" value="ECO:0007669"/>
    <property type="project" value="InterPro"/>
</dbReference>
<accession>A0A7R9M1P0</accession>
<name>A0A7R9M1P0_9ACAR</name>
<comment type="similarity">
    <text evidence="1">Belongs to the peptidase C2 family.</text>
</comment>
<evidence type="ECO:0000256" key="3">
    <source>
        <dbReference type="PIRSR" id="PIRSR622684-1"/>
    </source>
</evidence>
<protein>
    <recommendedName>
        <fullName evidence="5">Calpain catalytic domain-containing protein</fullName>
    </recommendedName>
</protein>
<dbReference type="InterPro" id="IPR035979">
    <property type="entry name" value="RBD_domain_sf"/>
</dbReference>
<dbReference type="InterPro" id="IPR036213">
    <property type="entry name" value="Calpain_III_sf"/>
</dbReference>
<dbReference type="PRINTS" id="PR00704">
    <property type="entry name" value="CALPAIN"/>
</dbReference>
<reference evidence="6" key="1">
    <citation type="submission" date="2020-11" db="EMBL/GenBank/DDBJ databases">
        <authorList>
            <person name="Tran Van P."/>
        </authorList>
    </citation>
    <scope>NUCLEOTIDE SEQUENCE</scope>
</reference>
<dbReference type="GO" id="GO:0004198">
    <property type="term" value="F:calcium-dependent cysteine-type endopeptidase activity"/>
    <property type="evidence" value="ECO:0007669"/>
    <property type="project" value="InterPro"/>
</dbReference>
<dbReference type="CDD" id="cd00044">
    <property type="entry name" value="CysPc"/>
    <property type="match status" value="1"/>
</dbReference>
<evidence type="ECO:0000259" key="5">
    <source>
        <dbReference type="PROSITE" id="PS50203"/>
    </source>
</evidence>
<dbReference type="GO" id="GO:0003723">
    <property type="term" value="F:RNA binding"/>
    <property type="evidence" value="ECO:0007669"/>
    <property type="project" value="UniProtKB-KW"/>
</dbReference>
<keyword evidence="7" id="KW-1185">Reference proteome</keyword>
<evidence type="ECO:0000256" key="4">
    <source>
        <dbReference type="PROSITE-ProRule" id="PRU00239"/>
    </source>
</evidence>
<dbReference type="Gene3D" id="3.30.70.330">
    <property type="match status" value="1"/>
</dbReference>
<comment type="caution">
    <text evidence="4">Lacks conserved residue(s) required for the propagation of feature annotation.</text>
</comment>
<dbReference type="InterPro" id="IPR022683">
    <property type="entry name" value="Calpain_III"/>
</dbReference>